<dbReference type="Gene3D" id="3.40.190.10">
    <property type="entry name" value="Periplasmic binding protein-like II"/>
    <property type="match status" value="1"/>
</dbReference>
<dbReference type="OrthoDB" id="8443386at2"/>
<organism evidence="2 3">
    <name type="scientific">Rhodoplanes elegans</name>
    <dbReference type="NCBI Taxonomy" id="29408"/>
    <lineage>
        <taxon>Bacteria</taxon>
        <taxon>Pseudomonadati</taxon>
        <taxon>Pseudomonadota</taxon>
        <taxon>Alphaproteobacteria</taxon>
        <taxon>Hyphomicrobiales</taxon>
        <taxon>Nitrobacteraceae</taxon>
        <taxon>Rhodoplanes</taxon>
    </lineage>
</organism>
<name>A0A327K3I3_9BRAD</name>
<comment type="caution">
    <text evidence="2">The sequence shown here is derived from an EMBL/GenBank/DDBJ whole genome shotgun (WGS) entry which is preliminary data.</text>
</comment>
<sequence length="329" mass="34001">MPTFSPVSRRLVLSGLAATLLPVSARGAEDVWPSRPITMIVPFAAGGSTDVIGRVVAEGLRQELGQPVLVDNRGGAGGTIGTAAIVKAQPDGYTIGMGTASTLAINPAAYKTLGYDVLTGLIPVSNIAAVPNIMTINPSVPATDMKSFVALAKGQPGKLAYASAGIGSVSHLMGEQLKLATGTDIVHVPYRGIGPALNDTVGGQVQVLFDNLPSTLPMVQAGKLRALAVSGPKRVDALPDVPTFTELGLDDLGWMAFFGIVVPEKTPPAIVAKLHAATVRALGHADVKSRLVAQQAVVVGNTPAEFAAEIRRDLDRMKRAVAAAKIELN</sequence>
<dbReference type="Gene3D" id="3.40.190.150">
    <property type="entry name" value="Bordetella uptake gene, domain 1"/>
    <property type="match status" value="1"/>
</dbReference>
<comment type="similarity">
    <text evidence="1">Belongs to the UPF0065 (bug) family.</text>
</comment>
<dbReference type="InterPro" id="IPR005064">
    <property type="entry name" value="BUG"/>
</dbReference>
<dbReference type="PIRSF" id="PIRSF017082">
    <property type="entry name" value="YflP"/>
    <property type="match status" value="1"/>
</dbReference>
<dbReference type="AlphaFoldDB" id="A0A327K3I3"/>
<dbReference type="PANTHER" id="PTHR42928:SF5">
    <property type="entry name" value="BLR1237 PROTEIN"/>
    <property type="match status" value="1"/>
</dbReference>
<accession>A0A327K3I3</accession>
<evidence type="ECO:0000313" key="2">
    <source>
        <dbReference type="EMBL" id="RAI32285.1"/>
    </source>
</evidence>
<evidence type="ECO:0000313" key="3">
    <source>
        <dbReference type="Proteomes" id="UP000248863"/>
    </source>
</evidence>
<dbReference type="PANTHER" id="PTHR42928">
    <property type="entry name" value="TRICARBOXYLATE-BINDING PROTEIN"/>
    <property type="match status" value="1"/>
</dbReference>
<dbReference type="InterPro" id="IPR042100">
    <property type="entry name" value="Bug_dom1"/>
</dbReference>
<keyword evidence="3" id="KW-1185">Reference proteome</keyword>
<reference evidence="2 3" key="1">
    <citation type="submission" date="2017-07" db="EMBL/GenBank/DDBJ databases">
        <title>Draft Genome Sequences of Select Purple Nonsulfur Bacteria.</title>
        <authorList>
            <person name="Lasarre B."/>
            <person name="Mckinlay J.B."/>
        </authorList>
    </citation>
    <scope>NUCLEOTIDE SEQUENCE [LARGE SCALE GENOMIC DNA]</scope>
    <source>
        <strain evidence="2 3">DSM 11907</strain>
    </source>
</reference>
<dbReference type="Pfam" id="PF03401">
    <property type="entry name" value="TctC"/>
    <property type="match status" value="1"/>
</dbReference>
<evidence type="ECO:0000256" key="1">
    <source>
        <dbReference type="ARBA" id="ARBA00006987"/>
    </source>
</evidence>
<dbReference type="Proteomes" id="UP000248863">
    <property type="component" value="Unassembled WGS sequence"/>
</dbReference>
<gene>
    <name evidence="2" type="ORF">CH338_24440</name>
</gene>
<protein>
    <submittedName>
        <fullName evidence="2">ABC transporter substrate-binding protein</fullName>
    </submittedName>
</protein>
<dbReference type="EMBL" id="NPEU01000436">
    <property type="protein sequence ID" value="RAI32285.1"/>
    <property type="molecule type" value="Genomic_DNA"/>
</dbReference>
<dbReference type="RefSeq" id="WP_111359670.1">
    <property type="nucleotide sequence ID" value="NZ_NHSK01000158.1"/>
</dbReference>
<dbReference type="SUPFAM" id="SSF53850">
    <property type="entry name" value="Periplasmic binding protein-like II"/>
    <property type="match status" value="1"/>
</dbReference>
<proteinExistence type="inferred from homology"/>